<accession>A0A9P4ITB2</accession>
<protein>
    <recommendedName>
        <fullName evidence="4">Chitin-binding type-2 domain-containing protein</fullName>
    </recommendedName>
</protein>
<keyword evidence="3" id="KW-1185">Reference proteome</keyword>
<dbReference type="OrthoDB" id="3909804at2759"/>
<name>A0A9P4ITB2_9PEZI</name>
<evidence type="ECO:0000313" key="3">
    <source>
        <dbReference type="Proteomes" id="UP000799439"/>
    </source>
</evidence>
<feature type="chain" id="PRO_5040154012" description="Chitin-binding type-2 domain-containing protein" evidence="1">
    <location>
        <begin position="22"/>
        <end position="118"/>
    </location>
</feature>
<evidence type="ECO:0000256" key="1">
    <source>
        <dbReference type="SAM" id="SignalP"/>
    </source>
</evidence>
<organism evidence="2 3">
    <name type="scientific">Myriangium duriaei CBS 260.36</name>
    <dbReference type="NCBI Taxonomy" id="1168546"/>
    <lineage>
        <taxon>Eukaryota</taxon>
        <taxon>Fungi</taxon>
        <taxon>Dikarya</taxon>
        <taxon>Ascomycota</taxon>
        <taxon>Pezizomycotina</taxon>
        <taxon>Dothideomycetes</taxon>
        <taxon>Dothideomycetidae</taxon>
        <taxon>Myriangiales</taxon>
        <taxon>Myriangiaceae</taxon>
        <taxon>Myriangium</taxon>
    </lineage>
</organism>
<evidence type="ECO:0008006" key="4">
    <source>
        <dbReference type="Google" id="ProtNLM"/>
    </source>
</evidence>
<dbReference type="AlphaFoldDB" id="A0A9P4ITB2"/>
<dbReference type="Proteomes" id="UP000799439">
    <property type="component" value="Unassembled WGS sequence"/>
</dbReference>
<feature type="signal peptide" evidence="1">
    <location>
        <begin position="1"/>
        <end position="21"/>
    </location>
</feature>
<keyword evidence="1" id="KW-0732">Signal</keyword>
<reference evidence="2" key="1">
    <citation type="journal article" date="2020" name="Stud. Mycol.">
        <title>101 Dothideomycetes genomes: a test case for predicting lifestyles and emergence of pathogens.</title>
        <authorList>
            <person name="Haridas S."/>
            <person name="Albert R."/>
            <person name="Binder M."/>
            <person name="Bloem J."/>
            <person name="Labutti K."/>
            <person name="Salamov A."/>
            <person name="Andreopoulos B."/>
            <person name="Baker S."/>
            <person name="Barry K."/>
            <person name="Bills G."/>
            <person name="Bluhm B."/>
            <person name="Cannon C."/>
            <person name="Castanera R."/>
            <person name="Culley D."/>
            <person name="Daum C."/>
            <person name="Ezra D."/>
            <person name="Gonzalez J."/>
            <person name="Henrissat B."/>
            <person name="Kuo A."/>
            <person name="Liang C."/>
            <person name="Lipzen A."/>
            <person name="Lutzoni F."/>
            <person name="Magnuson J."/>
            <person name="Mondo S."/>
            <person name="Nolan M."/>
            <person name="Ohm R."/>
            <person name="Pangilinan J."/>
            <person name="Park H.-J."/>
            <person name="Ramirez L."/>
            <person name="Alfaro M."/>
            <person name="Sun H."/>
            <person name="Tritt A."/>
            <person name="Yoshinaga Y."/>
            <person name="Zwiers L.-H."/>
            <person name="Turgeon B."/>
            <person name="Goodwin S."/>
            <person name="Spatafora J."/>
            <person name="Crous P."/>
            <person name="Grigoriev I."/>
        </authorList>
    </citation>
    <scope>NUCLEOTIDE SEQUENCE</scope>
    <source>
        <strain evidence="2">CBS 260.36</strain>
    </source>
</reference>
<dbReference type="EMBL" id="ML996094">
    <property type="protein sequence ID" value="KAF2148130.1"/>
    <property type="molecule type" value="Genomic_DNA"/>
</dbReference>
<proteinExistence type="predicted"/>
<evidence type="ECO:0000313" key="2">
    <source>
        <dbReference type="EMBL" id="KAF2148130.1"/>
    </source>
</evidence>
<comment type="caution">
    <text evidence="2">The sequence shown here is derived from an EMBL/GenBank/DDBJ whole genome shotgun (WGS) entry which is preliminary data.</text>
</comment>
<sequence>MGVQRHVRLISLLHIAACVAAVSDHTCYSPNGSNLTQVQDMTPCNAAATNSHCCNMWDLCLSNGYCFAQGETWHSRLYRGGCTDKAWGKSCPQQCHDGSCTHSKAATNSHLTHLHQSH</sequence>
<gene>
    <name evidence="2" type="ORF">K461DRAFT_283196</name>
</gene>